<protein>
    <submittedName>
        <fullName evidence="1">Uncharacterized protein</fullName>
    </submittedName>
</protein>
<proteinExistence type="predicted"/>
<reference evidence="1 2" key="1">
    <citation type="submission" date="2023-06" db="EMBL/GenBank/DDBJ databases">
        <authorList>
            <person name="Oyuntsetseg B."/>
            <person name="Kim S.B."/>
        </authorList>
    </citation>
    <scope>NUCLEOTIDE SEQUENCE [LARGE SCALE GENOMIC DNA]</scope>
    <source>
        <strain evidence="1 2">2-2</strain>
    </source>
</reference>
<sequence length="101" mass="11320">MARTRQHQTLLQGHLLGRSSAINTQPEDTFELRVFASSLDIRHVQAALAFADASVAYTRDLTIPDTTTRGVWTWGAFTQWLRTRPQYAPLTAELEDLACAC</sequence>
<accession>A0ABY8XAL2</accession>
<dbReference type="Proteomes" id="UP001227101">
    <property type="component" value="Chromosome"/>
</dbReference>
<evidence type="ECO:0000313" key="2">
    <source>
        <dbReference type="Proteomes" id="UP001227101"/>
    </source>
</evidence>
<dbReference type="RefSeq" id="WP_285449353.1">
    <property type="nucleotide sequence ID" value="NZ_CP127173.1"/>
</dbReference>
<organism evidence="1 2">
    <name type="scientific">Amycolatopsis nalaikhensis</name>
    <dbReference type="NCBI Taxonomy" id="715472"/>
    <lineage>
        <taxon>Bacteria</taxon>
        <taxon>Bacillati</taxon>
        <taxon>Actinomycetota</taxon>
        <taxon>Actinomycetes</taxon>
        <taxon>Pseudonocardiales</taxon>
        <taxon>Pseudonocardiaceae</taxon>
        <taxon>Amycolatopsis</taxon>
    </lineage>
</organism>
<name>A0ABY8XAL2_9PSEU</name>
<dbReference type="EMBL" id="CP127173">
    <property type="protein sequence ID" value="WIV52955.1"/>
    <property type="molecule type" value="Genomic_DNA"/>
</dbReference>
<keyword evidence="2" id="KW-1185">Reference proteome</keyword>
<evidence type="ECO:0000313" key="1">
    <source>
        <dbReference type="EMBL" id="WIV52955.1"/>
    </source>
</evidence>
<gene>
    <name evidence="1" type="ORF">QP939_28900</name>
</gene>